<dbReference type="InterPro" id="IPR006076">
    <property type="entry name" value="FAD-dep_OxRdtase"/>
</dbReference>
<comment type="similarity">
    <text evidence="1">Belongs to the GMC oxidoreductase family.</text>
</comment>
<evidence type="ECO:0000256" key="1">
    <source>
        <dbReference type="ARBA" id="ARBA00010790"/>
    </source>
</evidence>
<reference evidence="3 4" key="1">
    <citation type="submission" date="2019-03" db="EMBL/GenBank/DDBJ databases">
        <title>Draft genome sequence of Xylaria hypoxylon DSM 108379, a ubiquitous saprotrophic-parasitic fungi on hardwood.</title>
        <authorList>
            <person name="Buettner E."/>
            <person name="Leonhardt S."/>
            <person name="Gebauer A.M."/>
            <person name="Liers C."/>
            <person name="Hofrichter M."/>
            <person name="Kellner H."/>
        </authorList>
    </citation>
    <scope>NUCLEOTIDE SEQUENCE [LARGE SCALE GENOMIC DNA]</scope>
    <source>
        <strain evidence="3 4">DSM 108379</strain>
    </source>
</reference>
<name>A0A4Z0Z9B4_9PEZI</name>
<dbReference type="GO" id="GO:0016491">
    <property type="term" value="F:oxidoreductase activity"/>
    <property type="evidence" value="ECO:0007669"/>
    <property type="project" value="TreeGrafter"/>
</dbReference>
<dbReference type="STRING" id="37992.A0A4Z0Z9B4"/>
<proteinExistence type="inferred from homology"/>
<comment type="caution">
    <text evidence="3">The sequence shown here is derived from an EMBL/GenBank/DDBJ whole genome shotgun (WGS) entry which is preliminary data.</text>
</comment>
<keyword evidence="4" id="KW-1185">Reference proteome</keyword>
<evidence type="ECO:0000313" key="3">
    <source>
        <dbReference type="EMBL" id="TGJ87543.1"/>
    </source>
</evidence>
<evidence type="ECO:0000259" key="2">
    <source>
        <dbReference type="Pfam" id="PF01266"/>
    </source>
</evidence>
<protein>
    <recommendedName>
        <fullName evidence="2">FAD dependent oxidoreductase domain-containing protein</fullName>
    </recommendedName>
</protein>
<dbReference type="InterPro" id="IPR012132">
    <property type="entry name" value="GMC_OxRdtase"/>
</dbReference>
<accession>A0A4Z0Z9B4</accession>
<gene>
    <name evidence="3" type="ORF">E0Z10_g1208</name>
</gene>
<sequence length="310" mass="34223">MPEMHATSMFHNETKSRFRVPEPFSSHFGIPAFSASFDYVIVGGGTAGLTVARRLAADPSVSVAVIEAGDFAAFPNGNLSQVPAYASYFTGNDPIMKNPYLDWLMYTEHQPQLDGKPRLYDSSKVIAGSSARNFLWQIRGTAGCFQKWANEVDNHSYTFENMLSFFRRSYAYTPPQNAERPENSSAGYVAEHWDSSGSPLKVSYVSQLMRSPQLLLVTGVGSEETINKINVSLVADRLGVRQNLWDNMLVGPTFEVDIITHSSLQNPSYLAQSIQEYSKRRNGILTNSGGDIAAFEKFSTGMVSTPTLEA</sequence>
<dbReference type="EMBL" id="SKBN01000012">
    <property type="protein sequence ID" value="TGJ87543.1"/>
    <property type="molecule type" value="Genomic_DNA"/>
</dbReference>
<organism evidence="3 4">
    <name type="scientific">Xylaria hypoxylon</name>
    <dbReference type="NCBI Taxonomy" id="37992"/>
    <lineage>
        <taxon>Eukaryota</taxon>
        <taxon>Fungi</taxon>
        <taxon>Dikarya</taxon>
        <taxon>Ascomycota</taxon>
        <taxon>Pezizomycotina</taxon>
        <taxon>Sordariomycetes</taxon>
        <taxon>Xylariomycetidae</taxon>
        <taxon>Xylariales</taxon>
        <taxon>Xylariaceae</taxon>
        <taxon>Xylaria</taxon>
    </lineage>
</organism>
<evidence type="ECO:0000313" key="4">
    <source>
        <dbReference type="Proteomes" id="UP000297716"/>
    </source>
</evidence>
<dbReference type="Gene3D" id="3.30.560.10">
    <property type="entry name" value="Glucose Oxidase, domain 3"/>
    <property type="match status" value="2"/>
</dbReference>
<dbReference type="Pfam" id="PF01266">
    <property type="entry name" value="DAO"/>
    <property type="match status" value="1"/>
</dbReference>
<dbReference type="SUPFAM" id="SSF51905">
    <property type="entry name" value="FAD/NAD(P)-binding domain"/>
    <property type="match status" value="1"/>
</dbReference>
<dbReference type="OrthoDB" id="4777292at2759"/>
<dbReference type="Gene3D" id="3.50.50.60">
    <property type="entry name" value="FAD/NAD(P)-binding domain"/>
    <property type="match status" value="2"/>
</dbReference>
<dbReference type="InterPro" id="IPR036188">
    <property type="entry name" value="FAD/NAD-bd_sf"/>
</dbReference>
<dbReference type="AlphaFoldDB" id="A0A4Z0Z9B4"/>
<dbReference type="GO" id="GO:0050660">
    <property type="term" value="F:flavin adenine dinucleotide binding"/>
    <property type="evidence" value="ECO:0007669"/>
    <property type="project" value="InterPro"/>
</dbReference>
<feature type="domain" description="FAD dependent oxidoreductase" evidence="2">
    <location>
        <begin position="38"/>
        <end position="73"/>
    </location>
</feature>
<dbReference type="PANTHER" id="PTHR11552">
    <property type="entry name" value="GLUCOSE-METHANOL-CHOLINE GMC OXIDOREDUCTASE"/>
    <property type="match status" value="1"/>
</dbReference>
<dbReference type="GO" id="GO:0044550">
    <property type="term" value="P:secondary metabolite biosynthetic process"/>
    <property type="evidence" value="ECO:0007669"/>
    <property type="project" value="TreeGrafter"/>
</dbReference>
<dbReference type="PANTHER" id="PTHR11552:SF138">
    <property type="entry name" value="DEHYDROGENASE PKFF-RELATED"/>
    <property type="match status" value="1"/>
</dbReference>
<dbReference type="Proteomes" id="UP000297716">
    <property type="component" value="Unassembled WGS sequence"/>
</dbReference>